<name>A0ABP8EKJ4_9MICO</name>
<dbReference type="Proteomes" id="UP001501586">
    <property type="component" value="Unassembled WGS sequence"/>
</dbReference>
<sequence>MLTLEEIWPPFGITIRCDDITLSPVREADCPEIAEAAAQGVRADGIQAFAVPWDSGPHSQVARGLATYHWGLRAGFTREKWHVEFTVRRAGRVVGVQGIKAEHYPVTRVGTTGSWLGRPQQGVGTGTLMRQMIASAFFDRFGAVELYSGHLLGNEASRRVSEKCGYTPNGQKRTRDAAGGSAREQALVVTPRTLVRPRSPVEVTGAEAFAEFLGLPRDDD</sequence>
<dbReference type="PANTHER" id="PTHR43441">
    <property type="entry name" value="RIBOSOMAL-PROTEIN-SERINE ACETYLTRANSFERASE"/>
    <property type="match status" value="1"/>
</dbReference>
<dbReference type="InterPro" id="IPR016181">
    <property type="entry name" value="Acyl_CoA_acyltransferase"/>
</dbReference>
<dbReference type="PANTHER" id="PTHR43441:SF2">
    <property type="entry name" value="FAMILY ACETYLTRANSFERASE, PUTATIVE (AFU_ORTHOLOGUE AFUA_7G00850)-RELATED"/>
    <property type="match status" value="1"/>
</dbReference>
<dbReference type="SUPFAM" id="SSF55729">
    <property type="entry name" value="Acyl-CoA N-acyltransferases (Nat)"/>
    <property type="match status" value="1"/>
</dbReference>
<evidence type="ECO:0000256" key="1">
    <source>
        <dbReference type="SAM" id="MobiDB-lite"/>
    </source>
</evidence>
<feature type="domain" description="N-acetyltransferase" evidence="2">
    <location>
        <begin position="20"/>
        <end position="167"/>
    </location>
</feature>
<dbReference type="Pfam" id="PF13302">
    <property type="entry name" value="Acetyltransf_3"/>
    <property type="match status" value="1"/>
</dbReference>
<evidence type="ECO:0000259" key="2">
    <source>
        <dbReference type="Pfam" id="PF13302"/>
    </source>
</evidence>
<evidence type="ECO:0000313" key="3">
    <source>
        <dbReference type="EMBL" id="GAA4284302.1"/>
    </source>
</evidence>
<dbReference type="Gene3D" id="3.40.630.30">
    <property type="match status" value="1"/>
</dbReference>
<protein>
    <submittedName>
        <fullName evidence="3">GNAT family protein</fullName>
    </submittedName>
</protein>
<feature type="region of interest" description="Disordered" evidence="1">
    <location>
        <begin position="163"/>
        <end position="183"/>
    </location>
</feature>
<proteinExistence type="predicted"/>
<gene>
    <name evidence="3" type="ORF">GCM10022261_18330</name>
</gene>
<evidence type="ECO:0000313" key="4">
    <source>
        <dbReference type="Proteomes" id="UP001501586"/>
    </source>
</evidence>
<dbReference type="EMBL" id="BAABAZ010000006">
    <property type="protein sequence ID" value="GAA4284302.1"/>
    <property type="molecule type" value="Genomic_DNA"/>
</dbReference>
<comment type="caution">
    <text evidence="3">The sequence shown here is derived from an EMBL/GenBank/DDBJ whole genome shotgun (WGS) entry which is preliminary data.</text>
</comment>
<dbReference type="RefSeq" id="WP_236866030.1">
    <property type="nucleotide sequence ID" value="NZ_BAABAZ010000006.1"/>
</dbReference>
<reference evidence="4" key="1">
    <citation type="journal article" date="2019" name="Int. J. Syst. Evol. Microbiol.">
        <title>The Global Catalogue of Microorganisms (GCM) 10K type strain sequencing project: providing services to taxonomists for standard genome sequencing and annotation.</title>
        <authorList>
            <consortium name="The Broad Institute Genomics Platform"/>
            <consortium name="The Broad Institute Genome Sequencing Center for Infectious Disease"/>
            <person name="Wu L."/>
            <person name="Ma J."/>
        </authorList>
    </citation>
    <scope>NUCLEOTIDE SEQUENCE [LARGE SCALE GENOMIC DNA]</scope>
    <source>
        <strain evidence="4">JCM 17458</strain>
    </source>
</reference>
<dbReference type="InterPro" id="IPR051908">
    <property type="entry name" value="Ribosomal_N-acetyltransferase"/>
</dbReference>
<accession>A0ABP8EKJ4</accession>
<organism evidence="3 4">
    <name type="scientific">Brevibacterium daeguense</name>
    <dbReference type="NCBI Taxonomy" id="909936"/>
    <lineage>
        <taxon>Bacteria</taxon>
        <taxon>Bacillati</taxon>
        <taxon>Actinomycetota</taxon>
        <taxon>Actinomycetes</taxon>
        <taxon>Micrococcales</taxon>
        <taxon>Brevibacteriaceae</taxon>
        <taxon>Brevibacterium</taxon>
    </lineage>
</organism>
<dbReference type="InterPro" id="IPR000182">
    <property type="entry name" value="GNAT_dom"/>
</dbReference>
<keyword evidence="4" id="KW-1185">Reference proteome</keyword>